<evidence type="ECO:0000256" key="2">
    <source>
        <dbReference type="RuleBase" id="RU362080"/>
    </source>
</evidence>
<proteinExistence type="inferred from homology"/>
<evidence type="ECO:0000256" key="1">
    <source>
        <dbReference type="ARBA" id="ARBA00009981"/>
    </source>
</evidence>
<dbReference type="RefSeq" id="WP_394821924.1">
    <property type="nucleotide sequence ID" value="NZ_CP089984.1"/>
</dbReference>
<organism evidence="3 4">
    <name type="scientific">Pendulispora albinea</name>
    <dbReference type="NCBI Taxonomy" id="2741071"/>
    <lineage>
        <taxon>Bacteria</taxon>
        <taxon>Pseudomonadati</taxon>
        <taxon>Myxococcota</taxon>
        <taxon>Myxococcia</taxon>
        <taxon>Myxococcales</taxon>
        <taxon>Sorangiineae</taxon>
        <taxon>Pendulisporaceae</taxon>
        <taxon>Pendulispora</taxon>
    </lineage>
</organism>
<evidence type="ECO:0000313" key="4">
    <source>
        <dbReference type="Proteomes" id="UP001370348"/>
    </source>
</evidence>
<dbReference type="InterPro" id="IPR036165">
    <property type="entry name" value="YefM-like_sf"/>
</dbReference>
<gene>
    <name evidence="3" type="ORF">LZC94_31195</name>
</gene>
<dbReference type="InterPro" id="IPR006442">
    <property type="entry name" value="Antitoxin_Phd/YefM"/>
</dbReference>
<evidence type="ECO:0000313" key="3">
    <source>
        <dbReference type="EMBL" id="WXB12302.1"/>
    </source>
</evidence>
<dbReference type="Pfam" id="PF02604">
    <property type="entry name" value="PhdYeFM_antitox"/>
    <property type="match status" value="1"/>
</dbReference>
<dbReference type="PANTHER" id="PTHR33713">
    <property type="entry name" value="ANTITOXIN YAFN-RELATED"/>
    <property type="match status" value="1"/>
</dbReference>
<protein>
    <recommendedName>
        <fullName evidence="2">Antitoxin</fullName>
    </recommendedName>
</protein>
<comment type="function">
    <text evidence="2">Antitoxin component of a type II toxin-antitoxin (TA) system.</text>
</comment>
<name>A0ABZ2LNE6_9BACT</name>
<dbReference type="InterPro" id="IPR051405">
    <property type="entry name" value="phD/YefM_antitoxin"/>
</dbReference>
<sequence length="86" mass="10027">MSKIPRLWQIQDAKNRLSEVVDNARQYGPQVITRRGKETAVVLSYEQYTRLTEPKERFIDLLRKAPRSPDGLVTERSKDTGRKIDL</sequence>
<keyword evidence="4" id="KW-1185">Reference proteome</keyword>
<dbReference type="PANTHER" id="PTHR33713:SF9">
    <property type="entry name" value="ANTITOXIN"/>
    <property type="match status" value="1"/>
</dbReference>
<dbReference type="NCBIfam" id="TIGR01552">
    <property type="entry name" value="phd_fam"/>
    <property type="match status" value="1"/>
</dbReference>
<accession>A0ABZ2LNE6</accession>
<dbReference type="SUPFAM" id="SSF143120">
    <property type="entry name" value="YefM-like"/>
    <property type="match status" value="1"/>
</dbReference>
<comment type="similarity">
    <text evidence="1 2">Belongs to the phD/YefM antitoxin family.</text>
</comment>
<dbReference type="EMBL" id="CP089984">
    <property type="protein sequence ID" value="WXB12302.1"/>
    <property type="molecule type" value="Genomic_DNA"/>
</dbReference>
<dbReference type="Proteomes" id="UP001370348">
    <property type="component" value="Chromosome"/>
</dbReference>
<reference evidence="3 4" key="1">
    <citation type="submission" date="2021-12" db="EMBL/GenBank/DDBJ databases">
        <title>Discovery of the Pendulisporaceae a myxobacterial family with distinct sporulation behavior and unique specialized metabolism.</title>
        <authorList>
            <person name="Garcia R."/>
            <person name="Popoff A."/>
            <person name="Bader C.D."/>
            <person name="Loehr J."/>
            <person name="Walesch S."/>
            <person name="Walt C."/>
            <person name="Boldt J."/>
            <person name="Bunk B."/>
            <person name="Haeckl F.J.F.P.J."/>
            <person name="Gunesch A.P."/>
            <person name="Birkelbach J."/>
            <person name="Nuebel U."/>
            <person name="Pietschmann T."/>
            <person name="Bach T."/>
            <person name="Mueller R."/>
        </authorList>
    </citation>
    <scope>NUCLEOTIDE SEQUENCE [LARGE SCALE GENOMIC DNA]</scope>
    <source>
        <strain evidence="3 4">MSr11954</strain>
    </source>
</reference>
<dbReference type="Gene3D" id="3.40.1620.10">
    <property type="entry name" value="YefM-like domain"/>
    <property type="match status" value="1"/>
</dbReference>